<organism evidence="4 5">
    <name type="scientific">Brevundimonas lenta</name>
    <dbReference type="NCBI Taxonomy" id="424796"/>
    <lineage>
        <taxon>Bacteria</taxon>
        <taxon>Pseudomonadati</taxon>
        <taxon>Pseudomonadota</taxon>
        <taxon>Alphaproteobacteria</taxon>
        <taxon>Caulobacterales</taxon>
        <taxon>Caulobacteraceae</taxon>
        <taxon>Brevundimonas</taxon>
    </lineage>
</organism>
<keyword evidence="5" id="KW-1185">Reference proteome</keyword>
<comment type="caution">
    <text evidence="4">The sequence shown here is derived from an EMBL/GenBank/DDBJ whole genome shotgun (WGS) entry which is preliminary data.</text>
</comment>
<dbReference type="PANTHER" id="PTHR35841:SF1">
    <property type="entry name" value="PHOSPHONATES-BINDING PERIPLASMIC PROTEIN"/>
    <property type="match status" value="1"/>
</dbReference>
<name>A0A7W6JB43_9CAUL</name>
<evidence type="ECO:0000313" key="4">
    <source>
        <dbReference type="EMBL" id="MBB4081839.1"/>
    </source>
</evidence>
<sequence>MTFPRFTRRLALAAVLALGVASCGAGGDAKKAGGAPTEITFSILSAEGQASSGPLWQPLLDDMSKAIGVPVKPYFGSNYTVLVEAMRGNQTQVAWFSAKPAIEAIDRADAEVIARTVNKEGMDSYRSTLIVRAGSGITLEQVLACGQRYNFGIGDAQSTSGTLAPMTFLFNPRQIVPAQCFKTVRSANHQSNAFSVASGVLDVATSNTTNTVFMRKQNPQVLSQIQEIWQSPPIPESGIVVREDLPPELKEKIRSFFLTYGQGEGAEAERQRQVLAGLEYSRFNAADDDYLNPVREMVADQKLTEARAKGDAAAVTAAERELQRLRSLREVQP</sequence>
<dbReference type="RefSeq" id="WP_183202912.1">
    <property type="nucleotide sequence ID" value="NZ_BAAAER010000004.1"/>
</dbReference>
<evidence type="ECO:0000256" key="3">
    <source>
        <dbReference type="SAM" id="SignalP"/>
    </source>
</evidence>
<dbReference type="Gene3D" id="3.40.190.10">
    <property type="entry name" value="Periplasmic binding protein-like II"/>
    <property type="match status" value="2"/>
</dbReference>
<dbReference type="NCBIfam" id="TIGR01098">
    <property type="entry name" value="3A0109s03R"/>
    <property type="match status" value="1"/>
</dbReference>
<evidence type="ECO:0000256" key="1">
    <source>
        <dbReference type="ARBA" id="ARBA00007162"/>
    </source>
</evidence>
<dbReference type="InterPro" id="IPR005770">
    <property type="entry name" value="PhnD"/>
</dbReference>
<dbReference type="SUPFAM" id="SSF53850">
    <property type="entry name" value="Periplasmic binding protein-like II"/>
    <property type="match status" value="1"/>
</dbReference>
<dbReference type="PANTHER" id="PTHR35841">
    <property type="entry name" value="PHOSPHONATES-BINDING PERIPLASMIC PROTEIN"/>
    <property type="match status" value="1"/>
</dbReference>
<evidence type="ECO:0000256" key="2">
    <source>
        <dbReference type="ARBA" id="ARBA00022729"/>
    </source>
</evidence>
<feature type="chain" id="PRO_5030925644" evidence="3">
    <location>
        <begin position="26"/>
        <end position="333"/>
    </location>
</feature>
<keyword evidence="2 3" id="KW-0732">Signal</keyword>
<evidence type="ECO:0000313" key="5">
    <source>
        <dbReference type="Proteomes" id="UP000529946"/>
    </source>
</evidence>
<dbReference type="Proteomes" id="UP000529946">
    <property type="component" value="Unassembled WGS sequence"/>
</dbReference>
<dbReference type="AlphaFoldDB" id="A0A7W6JB43"/>
<dbReference type="EMBL" id="JACIDM010000001">
    <property type="protein sequence ID" value="MBB4081839.1"/>
    <property type="molecule type" value="Genomic_DNA"/>
</dbReference>
<protein>
    <submittedName>
        <fullName evidence="4">Phosphonate transport system substrate-binding protein</fullName>
    </submittedName>
</protein>
<reference evidence="4 5" key="1">
    <citation type="submission" date="2020-08" db="EMBL/GenBank/DDBJ databases">
        <title>Genomic Encyclopedia of Type Strains, Phase IV (KMG-IV): sequencing the most valuable type-strain genomes for metagenomic binning, comparative biology and taxonomic classification.</title>
        <authorList>
            <person name="Goeker M."/>
        </authorList>
    </citation>
    <scope>NUCLEOTIDE SEQUENCE [LARGE SCALE GENOMIC DNA]</scope>
    <source>
        <strain evidence="4 5">DSM 23960</strain>
    </source>
</reference>
<proteinExistence type="inferred from homology"/>
<dbReference type="PROSITE" id="PS51257">
    <property type="entry name" value="PROKAR_LIPOPROTEIN"/>
    <property type="match status" value="1"/>
</dbReference>
<dbReference type="GO" id="GO:0055085">
    <property type="term" value="P:transmembrane transport"/>
    <property type="evidence" value="ECO:0007669"/>
    <property type="project" value="InterPro"/>
</dbReference>
<feature type="signal peptide" evidence="3">
    <location>
        <begin position="1"/>
        <end position="25"/>
    </location>
</feature>
<dbReference type="Pfam" id="PF12974">
    <property type="entry name" value="Phosphonate-bd"/>
    <property type="match status" value="1"/>
</dbReference>
<accession>A0A7W6JB43</accession>
<comment type="similarity">
    <text evidence="1">Belongs to the phosphate/phosphite/phosphonate binding protein family.</text>
</comment>
<gene>
    <name evidence="4" type="ORF">GGR12_000678</name>
</gene>
<dbReference type="GO" id="GO:0043190">
    <property type="term" value="C:ATP-binding cassette (ABC) transporter complex"/>
    <property type="evidence" value="ECO:0007669"/>
    <property type="project" value="InterPro"/>
</dbReference>